<sequence length="261" mass="28155">MKRQHGGHAEKEYASAAPVAALLAGLLLALLTMSVAQVPDAGAAVDRRAMSIQRGDKGFPIWYQDARGTRLGLCLAGPPLCLATREGMRPPNGEAFWWNAEAQMARVGFNRAGQARLVLAVEAAYANAGANSQISFGRIRVRANNLRPGTVYTVTHPYGRLRARTDAKGELRISSDVGCAATPCRFGLALRSRVFRGFLRWDPRVGPKAPPNFLGNPTIPHKVVGSPRGTNFFRIQGPNVGGRGVNKKQTGLFSVQGRRES</sequence>
<dbReference type="Proteomes" id="UP000501452">
    <property type="component" value="Chromosome"/>
</dbReference>
<protein>
    <submittedName>
        <fullName evidence="1">Uncharacterized protein</fullName>
    </submittedName>
</protein>
<gene>
    <name evidence="1" type="ORF">GBA63_03585</name>
</gene>
<dbReference type="AlphaFoldDB" id="A0A6G8Q5T2"/>
<dbReference type="EMBL" id="CP045119">
    <property type="protein sequence ID" value="QIN81822.1"/>
    <property type="molecule type" value="Genomic_DNA"/>
</dbReference>
<evidence type="ECO:0000313" key="2">
    <source>
        <dbReference type="Proteomes" id="UP000501452"/>
    </source>
</evidence>
<proteinExistence type="predicted"/>
<evidence type="ECO:0000313" key="1">
    <source>
        <dbReference type="EMBL" id="QIN81822.1"/>
    </source>
</evidence>
<reference evidence="1 2" key="1">
    <citation type="submission" date="2019-10" db="EMBL/GenBank/DDBJ databases">
        <title>Rubrobacter sp nov SCSIO 52090 isolated from a deep-sea sediment in the South China Sea.</title>
        <authorList>
            <person name="Chen R.W."/>
        </authorList>
    </citation>
    <scope>NUCLEOTIDE SEQUENCE [LARGE SCALE GENOMIC DNA]</scope>
    <source>
        <strain evidence="1 2">SCSIO 52909</strain>
    </source>
</reference>
<dbReference type="KEGG" id="rub:GBA63_03585"/>
<name>A0A6G8Q5T2_9ACTN</name>
<accession>A0A6G8Q5T2</accession>
<organism evidence="1 2">
    <name type="scientific">Rubrobacter tropicus</name>
    <dbReference type="NCBI Taxonomy" id="2653851"/>
    <lineage>
        <taxon>Bacteria</taxon>
        <taxon>Bacillati</taxon>
        <taxon>Actinomycetota</taxon>
        <taxon>Rubrobacteria</taxon>
        <taxon>Rubrobacterales</taxon>
        <taxon>Rubrobacteraceae</taxon>
        <taxon>Rubrobacter</taxon>
    </lineage>
</organism>
<dbReference type="RefSeq" id="WP_166173576.1">
    <property type="nucleotide sequence ID" value="NZ_CP045119.1"/>
</dbReference>
<keyword evidence="2" id="KW-1185">Reference proteome</keyword>